<dbReference type="EMBL" id="CP042914">
    <property type="protein sequence ID" value="QEG42408.1"/>
    <property type="molecule type" value="Genomic_DNA"/>
</dbReference>
<dbReference type="AlphaFoldDB" id="A0A5B9QTR3"/>
<dbReference type="InterPro" id="IPR001036">
    <property type="entry name" value="Acrflvin-R"/>
</dbReference>
<evidence type="ECO:0000313" key="1">
    <source>
        <dbReference type="EMBL" id="QEG42408.1"/>
    </source>
</evidence>
<gene>
    <name evidence="1" type="ORF">UC8_44430</name>
</gene>
<dbReference type="Proteomes" id="UP000325286">
    <property type="component" value="Chromosome"/>
</dbReference>
<proteinExistence type="predicted"/>
<name>A0A5B9QTR3_9BACT</name>
<sequence>MSLKKSKATPFFPRGLMSVLMLVSFAGCAPKPQPLLRVTVLYPGADASDVETDLAQPMESMLAASPDINSITSICSAGKLEAYINVDRDAVPQEVVHRVATSLDSLHTLPASAQQPVVEVLPQSTTIPDAQPKLIDAIVLDMKPGAAAEHGVTEYELATVLQAADVEDVSADERLQQLRQLRVRTSDNAEVPLTELCELRIEKSPDKIVRTWP</sequence>
<dbReference type="Gene3D" id="3.30.70.1430">
    <property type="entry name" value="Multidrug efflux transporter AcrB pore domain"/>
    <property type="match status" value="1"/>
</dbReference>
<accession>A0A5B9QTR3</accession>
<protein>
    <submittedName>
        <fullName evidence="1">AcrB/AcrD/AcrF family protein</fullName>
    </submittedName>
</protein>
<keyword evidence="2" id="KW-1185">Reference proteome</keyword>
<dbReference type="KEGG" id="rul:UC8_44430"/>
<reference evidence="1 2" key="1">
    <citation type="submission" date="2019-08" db="EMBL/GenBank/DDBJ databases">
        <title>Deep-cultivation of Planctomycetes and their phenomic and genomic characterization uncovers novel biology.</title>
        <authorList>
            <person name="Wiegand S."/>
            <person name="Jogler M."/>
            <person name="Boedeker C."/>
            <person name="Pinto D."/>
            <person name="Vollmers J."/>
            <person name="Rivas-Marin E."/>
            <person name="Kohn T."/>
            <person name="Peeters S.H."/>
            <person name="Heuer A."/>
            <person name="Rast P."/>
            <person name="Oberbeckmann S."/>
            <person name="Bunk B."/>
            <person name="Jeske O."/>
            <person name="Meyerdierks A."/>
            <person name="Storesund J.E."/>
            <person name="Kallscheuer N."/>
            <person name="Luecker S."/>
            <person name="Lage O.M."/>
            <person name="Pohl T."/>
            <person name="Merkel B.J."/>
            <person name="Hornburger P."/>
            <person name="Mueller R.-W."/>
            <person name="Bruemmer F."/>
            <person name="Labrenz M."/>
            <person name="Spormann A.M."/>
            <person name="Op den Camp H."/>
            <person name="Overmann J."/>
            <person name="Amann R."/>
            <person name="Jetten M.S.M."/>
            <person name="Mascher T."/>
            <person name="Medema M.H."/>
            <person name="Devos D.P."/>
            <person name="Kaster A.-K."/>
            <person name="Ovreas L."/>
            <person name="Rohde M."/>
            <person name="Galperin M.Y."/>
            <person name="Jogler C."/>
        </authorList>
    </citation>
    <scope>NUCLEOTIDE SEQUENCE [LARGE SCALE GENOMIC DNA]</scope>
    <source>
        <strain evidence="1 2">UC8</strain>
    </source>
</reference>
<organism evidence="1 2">
    <name type="scientific">Roseimaritima ulvae</name>
    <dbReference type="NCBI Taxonomy" id="980254"/>
    <lineage>
        <taxon>Bacteria</taxon>
        <taxon>Pseudomonadati</taxon>
        <taxon>Planctomycetota</taxon>
        <taxon>Planctomycetia</taxon>
        <taxon>Pirellulales</taxon>
        <taxon>Pirellulaceae</taxon>
        <taxon>Roseimaritima</taxon>
    </lineage>
</organism>
<dbReference type="PROSITE" id="PS51257">
    <property type="entry name" value="PROKAR_LIPOPROTEIN"/>
    <property type="match status" value="1"/>
</dbReference>
<dbReference type="PANTHER" id="PTHR32063">
    <property type="match status" value="1"/>
</dbReference>
<dbReference type="PANTHER" id="PTHR32063:SF24">
    <property type="entry name" value="CATION EFFLUX SYSTEM (ACRB_ACRD_ACRF FAMILY)"/>
    <property type="match status" value="1"/>
</dbReference>
<dbReference type="GO" id="GO:0042910">
    <property type="term" value="F:xenobiotic transmembrane transporter activity"/>
    <property type="evidence" value="ECO:0007669"/>
    <property type="project" value="TreeGrafter"/>
</dbReference>
<dbReference type="GO" id="GO:0005886">
    <property type="term" value="C:plasma membrane"/>
    <property type="evidence" value="ECO:0007669"/>
    <property type="project" value="TreeGrafter"/>
</dbReference>
<evidence type="ECO:0000313" key="2">
    <source>
        <dbReference type="Proteomes" id="UP000325286"/>
    </source>
</evidence>
<dbReference type="SUPFAM" id="SSF82693">
    <property type="entry name" value="Multidrug efflux transporter AcrB pore domain, PN1, PN2, PC1 and PC2 subdomains"/>
    <property type="match status" value="1"/>
</dbReference>